<dbReference type="GO" id="GO:0004497">
    <property type="term" value="F:monooxygenase activity"/>
    <property type="evidence" value="ECO:0007669"/>
    <property type="project" value="UniProtKB-KW"/>
</dbReference>
<dbReference type="STRING" id="69279.BG36_09985"/>
<dbReference type="OrthoDB" id="5518280at2"/>
<dbReference type="InterPro" id="IPR007138">
    <property type="entry name" value="ABM_dom"/>
</dbReference>
<protein>
    <submittedName>
        <fullName evidence="2">Antibiotic biosynthesis monooxygenase</fullName>
    </submittedName>
    <submittedName>
        <fullName evidence="3">Quinol monooxygenase YgiN</fullName>
    </submittedName>
</protein>
<dbReference type="eggNOG" id="COG1359">
    <property type="taxonomic scope" value="Bacteria"/>
</dbReference>
<keyword evidence="2" id="KW-0503">Monooxygenase</keyword>
<evidence type="ECO:0000313" key="5">
    <source>
        <dbReference type="Proteomes" id="UP000294958"/>
    </source>
</evidence>
<keyword evidence="2" id="KW-0560">Oxidoreductase</keyword>
<comment type="caution">
    <text evidence="2">The sequence shown here is derived from an EMBL/GenBank/DDBJ whole genome shotgun (WGS) entry which is preliminary data.</text>
</comment>
<dbReference type="EMBL" id="SNZF01000014">
    <property type="protein sequence ID" value="TDR34456.1"/>
    <property type="molecule type" value="Genomic_DNA"/>
</dbReference>
<organism evidence="2 4">
    <name type="scientific">Aquamicrobium defluvii</name>
    <dbReference type="NCBI Taxonomy" id="69279"/>
    <lineage>
        <taxon>Bacteria</taxon>
        <taxon>Pseudomonadati</taxon>
        <taxon>Pseudomonadota</taxon>
        <taxon>Alphaproteobacteria</taxon>
        <taxon>Hyphomicrobiales</taxon>
        <taxon>Phyllobacteriaceae</taxon>
        <taxon>Aquamicrobium</taxon>
    </lineage>
</organism>
<dbReference type="Pfam" id="PF03992">
    <property type="entry name" value="ABM"/>
    <property type="match status" value="1"/>
</dbReference>
<dbReference type="PATRIC" id="fig|69279.3.peg.3089"/>
<dbReference type="PROSITE" id="PS51725">
    <property type="entry name" value="ABM"/>
    <property type="match status" value="1"/>
</dbReference>
<evidence type="ECO:0000313" key="2">
    <source>
        <dbReference type="EMBL" id="EXL04445.1"/>
    </source>
</evidence>
<dbReference type="Gene3D" id="3.30.70.100">
    <property type="match status" value="1"/>
</dbReference>
<dbReference type="RefSeq" id="WP_035028525.1">
    <property type="nucleotide sequence ID" value="NZ_KK073893.1"/>
</dbReference>
<evidence type="ECO:0000313" key="4">
    <source>
        <dbReference type="Proteomes" id="UP000019849"/>
    </source>
</evidence>
<dbReference type="AlphaFoldDB" id="A0A011V7M5"/>
<gene>
    <name evidence="2" type="ORF">BG36_09985</name>
    <name evidence="3" type="ORF">DES43_11462</name>
</gene>
<keyword evidence="5" id="KW-1185">Reference proteome</keyword>
<reference evidence="3 5" key="2">
    <citation type="submission" date="2019-03" db="EMBL/GenBank/DDBJ databases">
        <title>Genomic Encyclopedia of Type Strains, Phase IV (KMG-IV): sequencing the most valuable type-strain genomes for metagenomic binning, comparative biology and taxonomic classification.</title>
        <authorList>
            <person name="Goeker M."/>
        </authorList>
    </citation>
    <scope>NUCLEOTIDE SEQUENCE [LARGE SCALE GENOMIC DNA]</scope>
    <source>
        <strain evidence="3 5">DSM 11603</strain>
    </source>
</reference>
<dbReference type="HOGENOM" id="CLU_154488_1_0_5"/>
<dbReference type="InterPro" id="IPR011008">
    <property type="entry name" value="Dimeric_a/b-barrel"/>
</dbReference>
<dbReference type="Proteomes" id="UP000019849">
    <property type="component" value="Unassembled WGS sequence"/>
</dbReference>
<dbReference type="SUPFAM" id="SSF54909">
    <property type="entry name" value="Dimeric alpha+beta barrel"/>
    <property type="match status" value="1"/>
</dbReference>
<evidence type="ECO:0000259" key="1">
    <source>
        <dbReference type="PROSITE" id="PS51725"/>
    </source>
</evidence>
<evidence type="ECO:0000313" key="3">
    <source>
        <dbReference type="EMBL" id="TDR34456.1"/>
    </source>
</evidence>
<sequence>MYGLIGKLRAAPGKREQLLELILQATGAMPGCLSYVVARDPADTSALWVTEVWTDAESHKASLQLPHVQETIARARPLVTGFEFQIETEPAGGVGLT</sequence>
<feature type="domain" description="ABM" evidence="1">
    <location>
        <begin position="2"/>
        <end position="90"/>
    </location>
</feature>
<proteinExistence type="predicted"/>
<reference evidence="2 4" key="1">
    <citation type="submission" date="2014-02" db="EMBL/GenBank/DDBJ databases">
        <title>Aquamicrobium defluvii Genome sequencing.</title>
        <authorList>
            <person name="Wang X."/>
        </authorList>
    </citation>
    <scope>NUCLEOTIDE SEQUENCE [LARGE SCALE GENOMIC DNA]</scope>
    <source>
        <strain evidence="2 4">W13Z1</strain>
    </source>
</reference>
<name>A0A011V7M5_9HYPH</name>
<dbReference type="Proteomes" id="UP000294958">
    <property type="component" value="Unassembled WGS sequence"/>
</dbReference>
<dbReference type="EMBL" id="JENY01000021">
    <property type="protein sequence ID" value="EXL04445.1"/>
    <property type="molecule type" value="Genomic_DNA"/>
</dbReference>
<accession>A0A011V7M5</accession>